<dbReference type="InterPro" id="IPR040690">
    <property type="entry name" value="FtsX_ECD"/>
</dbReference>
<keyword evidence="1 4" id="KW-0132">Cell division</keyword>
<dbReference type="InterPro" id="IPR004513">
    <property type="entry name" value="FtsX"/>
</dbReference>
<feature type="transmembrane region" description="Helical" evidence="2">
    <location>
        <begin position="223"/>
        <end position="242"/>
    </location>
</feature>
<comment type="caution">
    <text evidence="4">The sequence shown here is derived from an EMBL/GenBank/DDBJ whole genome shotgun (WGS) entry which is preliminary data.</text>
</comment>
<dbReference type="RefSeq" id="WP_099148022.1">
    <property type="nucleotide sequence ID" value="NZ_PDUD01000001.1"/>
</dbReference>
<dbReference type="EMBL" id="PDUD01000001">
    <property type="protein sequence ID" value="PHN08430.1"/>
    <property type="molecule type" value="Genomic_DNA"/>
</dbReference>
<name>A0A2D0NJ59_FLAN2</name>
<dbReference type="PANTHER" id="PTHR47755">
    <property type="entry name" value="CELL DIVISION PROTEIN FTSX"/>
    <property type="match status" value="1"/>
</dbReference>
<protein>
    <recommendedName>
        <fullName evidence="1">Cell division protein FtsX</fullName>
    </recommendedName>
</protein>
<dbReference type="GO" id="GO:0016020">
    <property type="term" value="C:membrane"/>
    <property type="evidence" value="ECO:0007669"/>
    <property type="project" value="InterPro"/>
</dbReference>
<evidence type="ECO:0000313" key="4">
    <source>
        <dbReference type="EMBL" id="PHN08430.1"/>
    </source>
</evidence>
<evidence type="ECO:0000313" key="5">
    <source>
        <dbReference type="Proteomes" id="UP000223913"/>
    </source>
</evidence>
<dbReference type="GO" id="GO:0051301">
    <property type="term" value="P:cell division"/>
    <property type="evidence" value="ECO:0007669"/>
    <property type="project" value="UniProtKB-KW"/>
</dbReference>
<sequence>MAVPSIESPLRTRPNYFYAILSVALVLFLLGLFGLIAIQANQLIKVFKERINVLIELQEGTDTEAIANLQARLEKSSFTKPNTVAFVSREEAAREMAETFGEDFLKLDLPNPFYDIVTFNLNAAYVQSDSLKRIQAGIARDPNVTGVYYQETLVDEVGGNINRIGLISLVAGLFFIVVAVTLIHNTIRLALYSNRFIIRNMELVGASWEFISRPYLIRALRHGLLSAAIAIGVLILILGWAQSRLPELRQIEDMTGFILLFAGLVILGIIINMASTYYVVRKYLRMREDDLY</sequence>
<dbReference type="Gene3D" id="3.30.70.3040">
    <property type="match status" value="1"/>
</dbReference>
<accession>A0A2D0NJ59</accession>
<evidence type="ECO:0000259" key="3">
    <source>
        <dbReference type="Pfam" id="PF18075"/>
    </source>
</evidence>
<dbReference type="PANTHER" id="PTHR47755:SF1">
    <property type="entry name" value="CELL DIVISION PROTEIN FTSX"/>
    <property type="match status" value="1"/>
</dbReference>
<keyword evidence="2" id="KW-0812">Transmembrane</keyword>
<keyword evidence="5" id="KW-1185">Reference proteome</keyword>
<evidence type="ECO:0000256" key="2">
    <source>
        <dbReference type="SAM" id="Phobius"/>
    </source>
</evidence>
<keyword evidence="2" id="KW-1133">Transmembrane helix</keyword>
<keyword evidence="1" id="KW-0131">Cell cycle</keyword>
<keyword evidence="1 2" id="KW-0472">Membrane</keyword>
<gene>
    <name evidence="4" type="ORF">CRP01_00520</name>
</gene>
<dbReference type="Pfam" id="PF18075">
    <property type="entry name" value="FtsX_ECD"/>
    <property type="match status" value="1"/>
</dbReference>
<dbReference type="AlphaFoldDB" id="A0A2D0NJ59"/>
<dbReference type="PIRSF" id="PIRSF003097">
    <property type="entry name" value="FtsX"/>
    <property type="match status" value="1"/>
</dbReference>
<feature type="transmembrane region" description="Helical" evidence="2">
    <location>
        <begin position="16"/>
        <end position="38"/>
    </location>
</feature>
<keyword evidence="1" id="KW-1003">Cell membrane</keyword>
<reference evidence="4 5" key="1">
    <citation type="submission" date="2017-10" db="EMBL/GenBank/DDBJ databases">
        <title>The draft genome sequence of Lewinella nigricans NBRC 102662.</title>
        <authorList>
            <person name="Wang K."/>
        </authorList>
    </citation>
    <scope>NUCLEOTIDE SEQUENCE [LARGE SCALE GENOMIC DNA]</scope>
    <source>
        <strain evidence="4 5">NBRC 102662</strain>
    </source>
</reference>
<organism evidence="4 5">
    <name type="scientific">Flavilitoribacter nigricans (strain ATCC 23147 / DSM 23189 / NBRC 102662 / NCIMB 1420 / SS-2)</name>
    <name type="common">Lewinella nigricans</name>
    <dbReference type="NCBI Taxonomy" id="1122177"/>
    <lineage>
        <taxon>Bacteria</taxon>
        <taxon>Pseudomonadati</taxon>
        <taxon>Bacteroidota</taxon>
        <taxon>Saprospiria</taxon>
        <taxon>Saprospirales</taxon>
        <taxon>Lewinellaceae</taxon>
        <taxon>Flavilitoribacter</taxon>
    </lineage>
</organism>
<dbReference type="OrthoDB" id="9813411at2"/>
<dbReference type="Proteomes" id="UP000223913">
    <property type="component" value="Unassembled WGS sequence"/>
</dbReference>
<feature type="domain" description="FtsX extracellular" evidence="3">
    <location>
        <begin position="53"/>
        <end position="147"/>
    </location>
</feature>
<feature type="transmembrane region" description="Helical" evidence="2">
    <location>
        <begin position="164"/>
        <end position="183"/>
    </location>
</feature>
<comment type="similarity">
    <text evidence="1">Belongs to the ABC-4 integral membrane protein family. FtsX subfamily.</text>
</comment>
<proteinExistence type="inferred from homology"/>
<evidence type="ECO:0000256" key="1">
    <source>
        <dbReference type="PIRNR" id="PIRNR003097"/>
    </source>
</evidence>
<feature type="transmembrane region" description="Helical" evidence="2">
    <location>
        <begin position="254"/>
        <end position="280"/>
    </location>
</feature>